<feature type="non-terminal residue" evidence="2">
    <location>
        <position position="1"/>
    </location>
</feature>
<evidence type="ECO:0000313" key="3">
    <source>
        <dbReference type="Proteomes" id="UP001222325"/>
    </source>
</evidence>
<name>A0AAD6XNH0_9AGAR</name>
<protein>
    <submittedName>
        <fullName evidence="2">Uncharacterized protein</fullName>
    </submittedName>
</protein>
<feature type="compositionally biased region" description="Basic and acidic residues" evidence="1">
    <location>
        <begin position="56"/>
        <end position="65"/>
    </location>
</feature>
<accession>A0AAD6XNH0</accession>
<dbReference type="AlphaFoldDB" id="A0AAD6XNH0"/>
<feature type="region of interest" description="Disordered" evidence="1">
    <location>
        <begin position="32"/>
        <end position="67"/>
    </location>
</feature>
<dbReference type="EMBL" id="JARJCN010000077">
    <property type="protein sequence ID" value="KAJ7076837.1"/>
    <property type="molecule type" value="Genomic_DNA"/>
</dbReference>
<evidence type="ECO:0000256" key="1">
    <source>
        <dbReference type="SAM" id="MobiDB-lite"/>
    </source>
</evidence>
<gene>
    <name evidence="2" type="ORF">B0H15DRAFT_790145</name>
</gene>
<reference evidence="2" key="1">
    <citation type="submission" date="2023-03" db="EMBL/GenBank/DDBJ databases">
        <title>Massive genome expansion in bonnet fungi (Mycena s.s.) driven by repeated elements and novel gene families across ecological guilds.</title>
        <authorList>
            <consortium name="Lawrence Berkeley National Laboratory"/>
            <person name="Harder C.B."/>
            <person name="Miyauchi S."/>
            <person name="Viragh M."/>
            <person name="Kuo A."/>
            <person name="Thoen E."/>
            <person name="Andreopoulos B."/>
            <person name="Lu D."/>
            <person name="Skrede I."/>
            <person name="Drula E."/>
            <person name="Henrissat B."/>
            <person name="Morin E."/>
            <person name="Kohler A."/>
            <person name="Barry K."/>
            <person name="LaButti K."/>
            <person name="Morin E."/>
            <person name="Salamov A."/>
            <person name="Lipzen A."/>
            <person name="Mereny Z."/>
            <person name="Hegedus B."/>
            <person name="Baldrian P."/>
            <person name="Stursova M."/>
            <person name="Weitz H."/>
            <person name="Taylor A."/>
            <person name="Grigoriev I.V."/>
            <person name="Nagy L.G."/>
            <person name="Martin F."/>
            <person name="Kauserud H."/>
        </authorList>
    </citation>
    <scope>NUCLEOTIDE SEQUENCE</scope>
    <source>
        <strain evidence="2">CBHHK173m</strain>
    </source>
</reference>
<dbReference type="Proteomes" id="UP001222325">
    <property type="component" value="Unassembled WGS sequence"/>
</dbReference>
<keyword evidence="3" id="KW-1185">Reference proteome</keyword>
<proteinExistence type="predicted"/>
<comment type="caution">
    <text evidence="2">The sequence shown here is derived from an EMBL/GenBank/DDBJ whole genome shotgun (WGS) entry which is preliminary data.</text>
</comment>
<sequence>VYTHYQHSLNSLHDIIDRNDKESLAELHQYLNDPGAPADAQPPPSPSHTHAHARPSAKEKAERRRSLPARTSLASLASIAEFQLRRQRAAKLTQFFGVDYRDLIEDVLDSIEHGLNAERRRGTLGPDEAEVRFFHLFLFWVLMMPHFHRYLPTHPCSIGRLKLWCSKCCSTR</sequence>
<organism evidence="2 3">
    <name type="scientific">Mycena belliarum</name>
    <dbReference type="NCBI Taxonomy" id="1033014"/>
    <lineage>
        <taxon>Eukaryota</taxon>
        <taxon>Fungi</taxon>
        <taxon>Dikarya</taxon>
        <taxon>Basidiomycota</taxon>
        <taxon>Agaricomycotina</taxon>
        <taxon>Agaricomycetes</taxon>
        <taxon>Agaricomycetidae</taxon>
        <taxon>Agaricales</taxon>
        <taxon>Marasmiineae</taxon>
        <taxon>Mycenaceae</taxon>
        <taxon>Mycena</taxon>
    </lineage>
</organism>
<evidence type="ECO:0000313" key="2">
    <source>
        <dbReference type="EMBL" id="KAJ7076837.1"/>
    </source>
</evidence>